<dbReference type="InterPro" id="IPR005335">
    <property type="entry name" value="Terminase_ssu"/>
</dbReference>
<organism evidence="4 5">
    <name type="scientific">Ligilactobacillus apodemi DSM 16634 = JCM 16172</name>
    <dbReference type="NCBI Taxonomy" id="1423724"/>
    <lineage>
        <taxon>Bacteria</taxon>
        <taxon>Bacillati</taxon>
        <taxon>Bacillota</taxon>
        <taxon>Bacilli</taxon>
        <taxon>Lactobacillales</taxon>
        <taxon>Lactobacillaceae</taxon>
        <taxon>Ligilactobacillus</taxon>
    </lineage>
</organism>
<protein>
    <submittedName>
        <fullName evidence="4">Prophage lp2 protein 34</fullName>
    </submittedName>
</protein>
<evidence type="ECO:0000256" key="2">
    <source>
        <dbReference type="ARBA" id="ARBA00023219"/>
    </source>
</evidence>
<feature type="compositionally biased region" description="Acidic residues" evidence="3">
    <location>
        <begin position="128"/>
        <end position="137"/>
    </location>
</feature>
<dbReference type="Pfam" id="PF03592">
    <property type="entry name" value="Terminase_2"/>
    <property type="match status" value="1"/>
</dbReference>
<comment type="caution">
    <text evidence="4">The sequence shown here is derived from an EMBL/GenBank/DDBJ whole genome shotgun (WGS) entry which is preliminary data.</text>
</comment>
<keyword evidence="5" id="KW-1185">Reference proteome</keyword>
<dbReference type="OrthoDB" id="7358785at2"/>
<keyword evidence="2" id="KW-0231">Viral genome packaging</keyword>
<dbReference type="InterPro" id="IPR052404">
    <property type="entry name" value="SPP1-like_terminase"/>
</dbReference>
<dbReference type="PATRIC" id="fig|1423724.4.peg.511"/>
<dbReference type="InterPro" id="IPR038713">
    <property type="entry name" value="Terminase_Gp1_N_sf"/>
</dbReference>
<dbReference type="Gene3D" id="1.10.10.1400">
    <property type="entry name" value="Terminase, small subunit, N-terminal DNA-binding domain, HTH motif"/>
    <property type="match status" value="1"/>
</dbReference>
<dbReference type="AlphaFoldDB" id="A0A0R1U097"/>
<reference evidence="4 5" key="1">
    <citation type="journal article" date="2015" name="Genome Announc.">
        <title>Expanding the biotechnology potential of lactobacilli through comparative genomics of 213 strains and associated genera.</title>
        <authorList>
            <person name="Sun Z."/>
            <person name="Harris H.M."/>
            <person name="McCann A."/>
            <person name="Guo C."/>
            <person name="Argimon S."/>
            <person name="Zhang W."/>
            <person name="Yang X."/>
            <person name="Jeffery I.B."/>
            <person name="Cooney J.C."/>
            <person name="Kagawa T.F."/>
            <person name="Liu W."/>
            <person name="Song Y."/>
            <person name="Salvetti E."/>
            <person name="Wrobel A."/>
            <person name="Rasinkangas P."/>
            <person name="Parkhill J."/>
            <person name="Rea M.C."/>
            <person name="O'Sullivan O."/>
            <person name="Ritari J."/>
            <person name="Douillard F.P."/>
            <person name="Paul Ross R."/>
            <person name="Yang R."/>
            <person name="Briner A.E."/>
            <person name="Felis G.E."/>
            <person name="de Vos W.M."/>
            <person name="Barrangou R."/>
            <person name="Klaenhammer T.R."/>
            <person name="Caufield P.W."/>
            <person name="Cui Y."/>
            <person name="Zhang H."/>
            <person name="O'Toole P.W."/>
        </authorList>
    </citation>
    <scope>NUCLEOTIDE SEQUENCE [LARGE SCALE GENOMIC DNA]</scope>
    <source>
        <strain evidence="4 5">DSM 16634</strain>
    </source>
</reference>
<evidence type="ECO:0000313" key="4">
    <source>
        <dbReference type="EMBL" id="KRL84595.1"/>
    </source>
</evidence>
<dbReference type="STRING" id="1423724.FC32_GL000487"/>
<evidence type="ECO:0000313" key="5">
    <source>
        <dbReference type="Proteomes" id="UP000051324"/>
    </source>
</evidence>
<evidence type="ECO:0000256" key="1">
    <source>
        <dbReference type="ARBA" id="ARBA00022612"/>
    </source>
</evidence>
<dbReference type="eggNOG" id="COG3728">
    <property type="taxonomic scope" value="Bacteria"/>
</dbReference>
<dbReference type="GO" id="GO:0051276">
    <property type="term" value="P:chromosome organization"/>
    <property type="evidence" value="ECO:0007669"/>
    <property type="project" value="InterPro"/>
</dbReference>
<proteinExistence type="predicted"/>
<evidence type="ECO:0000256" key="3">
    <source>
        <dbReference type="SAM" id="MobiDB-lite"/>
    </source>
</evidence>
<accession>A0A0R1U097</accession>
<name>A0A0R1U097_9LACO</name>
<feature type="region of interest" description="Disordered" evidence="3">
    <location>
        <begin position="126"/>
        <end position="160"/>
    </location>
</feature>
<dbReference type="PANTHER" id="PTHR41328">
    <property type="entry name" value="TERMINASE SMALL SUBUNIT-RELATED"/>
    <property type="match status" value="1"/>
</dbReference>
<dbReference type="EMBL" id="AZFT01000049">
    <property type="protein sequence ID" value="KRL84595.1"/>
    <property type="molecule type" value="Genomic_DNA"/>
</dbReference>
<dbReference type="PANTHER" id="PTHR41328:SF2">
    <property type="entry name" value="TERMINASE SMALL SUBUNIT"/>
    <property type="match status" value="1"/>
</dbReference>
<sequence>MKKLTPKQKAFADEYIKSGNIYQSAVKAGYSEAYAKSLAGRMLENARIKSYIDAKMAEIESHKIADAKEQKEADLKTRISAAREIMKRYPGNDPFIAEQIRKLKAEADSAEAKAMPNAFEVQIRQEEFGTDEDEERTDDLASAVQDGMKGVFGNGDEIET</sequence>
<gene>
    <name evidence="4" type="ORF">FC32_GL000487</name>
</gene>
<keyword evidence="1" id="KW-1188">Viral release from host cell</keyword>
<dbReference type="Proteomes" id="UP000051324">
    <property type="component" value="Unassembled WGS sequence"/>
</dbReference>
<dbReference type="RefSeq" id="WP_025087789.1">
    <property type="nucleotide sequence ID" value="NZ_AZFT01000049.1"/>
</dbReference>